<sequence>MKVIKGVLFVFLLVASAMGVFNLIFILIGTYVGPLYESDADQSRNFAIWLLGNIGVMIVAAVAGIIWSRRRAKRI</sequence>
<keyword evidence="1" id="KW-1133">Transmembrane helix</keyword>
<dbReference type="Proteomes" id="UP000572407">
    <property type="component" value="Unassembled WGS sequence"/>
</dbReference>
<evidence type="ECO:0000256" key="1">
    <source>
        <dbReference type="SAM" id="Phobius"/>
    </source>
</evidence>
<accession>A0A7V8RKH1</accession>
<reference evidence="2 3" key="1">
    <citation type="submission" date="2019-06" db="EMBL/GenBank/DDBJ databases">
        <title>Analysis of the biodiversity of Brassica napus bacterial endophytes for the selection of potential efficient biofertilizers for rapeseed crops.</title>
        <authorList>
            <person name="Jimenez-Gomez A."/>
            <person name="Saati-Santamaria Z."/>
            <person name="Menendez E."/>
            <person name="Rivas R."/>
            <person name="Mateos P.F."/>
            <person name="Velazquez E."/>
            <person name="Garcia-Fraile P."/>
        </authorList>
    </citation>
    <scope>NUCLEOTIDE SEQUENCE [LARGE SCALE GENOMIC DNA]</scope>
    <source>
        <strain evidence="2 3">CDVBN10</strain>
    </source>
</reference>
<protein>
    <submittedName>
        <fullName evidence="2">Uncharacterized protein</fullName>
    </submittedName>
</protein>
<name>A0A7V8RKH1_9PSED</name>
<keyword evidence="1" id="KW-0472">Membrane</keyword>
<dbReference type="AlphaFoldDB" id="A0A7V8RKH1"/>
<organism evidence="2 3">
    <name type="scientific">Pseudomonas brassicacearum subsp. neoaurantiaca</name>
    <dbReference type="NCBI Taxonomy" id="494916"/>
    <lineage>
        <taxon>Bacteria</taxon>
        <taxon>Pseudomonadati</taxon>
        <taxon>Pseudomonadota</taxon>
        <taxon>Gammaproteobacteria</taxon>
        <taxon>Pseudomonadales</taxon>
        <taxon>Pseudomonadaceae</taxon>
        <taxon>Pseudomonas</taxon>
    </lineage>
</organism>
<feature type="transmembrane region" description="Helical" evidence="1">
    <location>
        <begin position="46"/>
        <end position="67"/>
    </location>
</feature>
<evidence type="ECO:0000313" key="2">
    <source>
        <dbReference type="EMBL" id="MBA1378199.1"/>
    </source>
</evidence>
<comment type="caution">
    <text evidence="2">The sequence shown here is derived from an EMBL/GenBank/DDBJ whole genome shotgun (WGS) entry which is preliminary data.</text>
</comment>
<dbReference type="EMBL" id="VDLV01000012">
    <property type="protein sequence ID" value="MBA1378199.1"/>
    <property type="molecule type" value="Genomic_DNA"/>
</dbReference>
<proteinExistence type="predicted"/>
<evidence type="ECO:0000313" key="3">
    <source>
        <dbReference type="Proteomes" id="UP000572407"/>
    </source>
</evidence>
<gene>
    <name evidence="2" type="ORF">FHK92_10300</name>
</gene>
<dbReference type="RefSeq" id="WP_181287893.1">
    <property type="nucleotide sequence ID" value="NZ_VDLV01000012.1"/>
</dbReference>
<keyword evidence="1" id="KW-0812">Transmembrane</keyword>
<feature type="transmembrane region" description="Helical" evidence="1">
    <location>
        <begin position="7"/>
        <end position="34"/>
    </location>
</feature>